<organism evidence="2 3">
    <name type="scientific">Desulfobaculum xiamenense</name>
    <dbReference type="NCBI Taxonomy" id="995050"/>
    <lineage>
        <taxon>Bacteria</taxon>
        <taxon>Pseudomonadati</taxon>
        <taxon>Thermodesulfobacteriota</taxon>
        <taxon>Desulfovibrionia</taxon>
        <taxon>Desulfovibrionales</taxon>
        <taxon>Desulfovibrionaceae</taxon>
        <taxon>Desulfobaculum</taxon>
    </lineage>
</organism>
<accession>A0A846QKR5</accession>
<reference evidence="2 3" key="1">
    <citation type="submission" date="2020-03" db="EMBL/GenBank/DDBJ databases">
        <title>Genomic Encyclopedia of Type Strains, Phase IV (KMG-IV): sequencing the most valuable type-strain genomes for metagenomic binning, comparative biology and taxonomic classification.</title>
        <authorList>
            <person name="Goeker M."/>
        </authorList>
    </citation>
    <scope>NUCLEOTIDE SEQUENCE [LARGE SCALE GENOMIC DNA]</scope>
    <source>
        <strain evidence="2 3">DSM 24233</strain>
    </source>
</reference>
<sequence>MPEHEGAKPYVNEAGVLVIPRDCDEKYRWWAGGQKITATLIELRASEDVWSRNSHDPYPEELRGDHPSGPDPADTPTS</sequence>
<feature type="compositionally biased region" description="Basic and acidic residues" evidence="1">
    <location>
        <begin position="47"/>
        <end position="68"/>
    </location>
</feature>
<comment type="caution">
    <text evidence="2">The sequence shown here is derived from an EMBL/GenBank/DDBJ whole genome shotgun (WGS) entry which is preliminary data.</text>
</comment>
<dbReference type="Proteomes" id="UP000580856">
    <property type="component" value="Unassembled WGS sequence"/>
</dbReference>
<dbReference type="EMBL" id="JAATJA010000002">
    <property type="protein sequence ID" value="NJB68778.1"/>
    <property type="molecule type" value="Genomic_DNA"/>
</dbReference>
<dbReference type="RefSeq" id="WP_167941818.1">
    <property type="nucleotide sequence ID" value="NZ_JAATJA010000002.1"/>
</dbReference>
<keyword evidence="3" id="KW-1185">Reference proteome</keyword>
<proteinExistence type="predicted"/>
<dbReference type="AlphaFoldDB" id="A0A846QKR5"/>
<feature type="region of interest" description="Disordered" evidence="1">
    <location>
        <begin position="47"/>
        <end position="78"/>
    </location>
</feature>
<evidence type="ECO:0000313" key="2">
    <source>
        <dbReference type="EMBL" id="NJB68778.1"/>
    </source>
</evidence>
<evidence type="ECO:0000313" key="3">
    <source>
        <dbReference type="Proteomes" id="UP000580856"/>
    </source>
</evidence>
<evidence type="ECO:0000256" key="1">
    <source>
        <dbReference type="SAM" id="MobiDB-lite"/>
    </source>
</evidence>
<name>A0A846QKR5_9BACT</name>
<protein>
    <submittedName>
        <fullName evidence="2">Uncharacterized protein</fullName>
    </submittedName>
</protein>
<gene>
    <name evidence="2" type="ORF">GGQ74_002451</name>
</gene>